<dbReference type="InterPro" id="IPR006620">
    <property type="entry name" value="Pro_4_hyd_alph"/>
</dbReference>
<evidence type="ECO:0000256" key="14">
    <source>
        <dbReference type="SAM" id="SignalP"/>
    </source>
</evidence>
<evidence type="ECO:0000256" key="13">
    <source>
        <dbReference type="SAM" id="MobiDB-lite"/>
    </source>
</evidence>
<proteinExistence type="inferred from homology"/>
<dbReference type="InterPro" id="IPR013547">
    <property type="entry name" value="P4H_N"/>
</dbReference>
<name>A0AA35W3B9_GEOBA</name>
<dbReference type="FunFam" id="1.25.40.10:FF:000006">
    <property type="entry name" value="Prolyl 4-hydroxylase subunit alpha 2"/>
    <property type="match status" value="1"/>
</dbReference>
<comment type="subcellular location">
    <subcellularLocation>
        <location evidence="3">Endoplasmic reticulum lumen</location>
    </subcellularLocation>
</comment>
<dbReference type="EC" id="1.14.11.2" evidence="5"/>
<feature type="signal peptide" evidence="14">
    <location>
        <begin position="1"/>
        <end position="25"/>
    </location>
</feature>
<evidence type="ECO:0000256" key="9">
    <source>
        <dbReference type="ARBA" id="ARBA00022964"/>
    </source>
</evidence>
<evidence type="ECO:0000313" key="17">
    <source>
        <dbReference type="Proteomes" id="UP001174909"/>
    </source>
</evidence>
<evidence type="ECO:0000256" key="7">
    <source>
        <dbReference type="ARBA" id="ARBA00022824"/>
    </source>
</evidence>
<keyword evidence="9" id="KW-0223">Dioxygenase</keyword>
<evidence type="ECO:0000256" key="1">
    <source>
        <dbReference type="ARBA" id="ARBA00001961"/>
    </source>
</evidence>
<keyword evidence="7" id="KW-0256">Endoplasmic reticulum</keyword>
<dbReference type="SMART" id="SM00702">
    <property type="entry name" value="P4Hc"/>
    <property type="match status" value="1"/>
</dbReference>
<dbReference type="SUPFAM" id="SSF48452">
    <property type="entry name" value="TPR-like"/>
    <property type="match status" value="1"/>
</dbReference>
<dbReference type="PROSITE" id="PS51471">
    <property type="entry name" value="FE2OG_OXY"/>
    <property type="match status" value="1"/>
</dbReference>
<dbReference type="Gene3D" id="6.10.140.1460">
    <property type="match status" value="1"/>
</dbReference>
<keyword evidence="8" id="KW-0847">Vitamin C</keyword>
<evidence type="ECO:0000256" key="4">
    <source>
        <dbReference type="ARBA" id="ARBA00006511"/>
    </source>
</evidence>
<dbReference type="InterPro" id="IPR011990">
    <property type="entry name" value="TPR-like_helical_dom_sf"/>
</dbReference>
<evidence type="ECO:0000313" key="16">
    <source>
        <dbReference type="EMBL" id="CAI7999255.1"/>
    </source>
</evidence>
<evidence type="ECO:0000259" key="15">
    <source>
        <dbReference type="PROSITE" id="PS51471"/>
    </source>
</evidence>
<keyword evidence="14" id="KW-0732">Signal</keyword>
<reference evidence="16" key="1">
    <citation type="submission" date="2023-03" db="EMBL/GenBank/DDBJ databases">
        <authorList>
            <person name="Steffen K."/>
            <person name="Cardenas P."/>
        </authorList>
    </citation>
    <scope>NUCLEOTIDE SEQUENCE</scope>
</reference>
<evidence type="ECO:0000256" key="3">
    <source>
        <dbReference type="ARBA" id="ARBA00004319"/>
    </source>
</evidence>
<dbReference type="AlphaFoldDB" id="A0AA35W3B9"/>
<organism evidence="16 17">
    <name type="scientific">Geodia barretti</name>
    <name type="common">Barrett's horny sponge</name>
    <dbReference type="NCBI Taxonomy" id="519541"/>
    <lineage>
        <taxon>Eukaryota</taxon>
        <taxon>Metazoa</taxon>
        <taxon>Porifera</taxon>
        <taxon>Demospongiae</taxon>
        <taxon>Heteroscleromorpha</taxon>
        <taxon>Tetractinellida</taxon>
        <taxon>Astrophorina</taxon>
        <taxon>Geodiidae</taxon>
        <taxon>Geodia</taxon>
    </lineage>
</organism>
<keyword evidence="17" id="KW-1185">Reference proteome</keyword>
<keyword evidence="6" id="KW-0479">Metal-binding</keyword>
<dbReference type="PANTHER" id="PTHR10869">
    <property type="entry name" value="PROLYL 4-HYDROXYLASE ALPHA SUBUNIT"/>
    <property type="match status" value="1"/>
</dbReference>
<evidence type="ECO:0000256" key="5">
    <source>
        <dbReference type="ARBA" id="ARBA00012269"/>
    </source>
</evidence>
<dbReference type="Proteomes" id="UP001174909">
    <property type="component" value="Unassembled WGS sequence"/>
</dbReference>
<evidence type="ECO:0000256" key="6">
    <source>
        <dbReference type="ARBA" id="ARBA00022723"/>
    </source>
</evidence>
<dbReference type="EMBL" id="CASHTH010000371">
    <property type="protein sequence ID" value="CAI7999255.1"/>
    <property type="molecule type" value="Genomic_DNA"/>
</dbReference>
<comment type="caution">
    <text evidence="16">The sequence shown here is derived from an EMBL/GenBank/DDBJ whole genome shotgun (WGS) entry which is preliminary data.</text>
</comment>
<dbReference type="Gene3D" id="2.60.120.620">
    <property type="entry name" value="q2cbj1_9rhob like domain"/>
    <property type="match status" value="1"/>
</dbReference>
<evidence type="ECO:0000256" key="8">
    <source>
        <dbReference type="ARBA" id="ARBA00022896"/>
    </source>
</evidence>
<evidence type="ECO:0000256" key="2">
    <source>
        <dbReference type="ARBA" id="ARBA00002035"/>
    </source>
</evidence>
<dbReference type="InterPro" id="IPR044862">
    <property type="entry name" value="Pro_4_hyd_alph_FE2OG_OXY"/>
</dbReference>
<feature type="region of interest" description="Disordered" evidence="13">
    <location>
        <begin position="264"/>
        <end position="287"/>
    </location>
</feature>
<comment type="cofactor">
    <cofactor evidence="1">
        <name>L-ascorbate</name>
        <dbReference type="ChEBI" id="CHEBI:38290"/>
    </cofactor>
</comment>
<dbReference type="GO" id="GO:0031418">
    <property type="term" value="F:L-ascorbic acid binding"/>
    <property type="evidence" value="ECO:0007669"/>
    <property type="project" value="UniProtKB-KW"/>
</dbReference>
<dbReference type="InterPro" id="IPR059068">
    <property type="entry name" value="TPR_P4H"/>
</dbReference>
<dbReference type="PANTHER" id="PTHR10869:SF244">
    <property type="entry name" value="PROLYL 4-HYDROXYLASE SUBUNIT ALPHA-2"/>
    <property type="match status" value="1"/>
</dbReference>
<dbReference type="FunFam" id="2.60.120.620:FF:000001">
    <property type="entry name" value="Prolyl 4-hydroxylase subunit alpha 2"/>
    <property type="match status" value="1"/>
</dbReference>
<feature type="chain" id="PRO_5041237266" description="procollagen-proline 4-dioxygenase" evidence="14">
    <location>
        <begin position="26"/>
        <end position="544"/>
    </location>
</feature>
<dbReference type="GO" id="GO:0005788">
    <property type="term" value="C:endoplasmic reticulum lumen"/>
    <property type="evidence" value="ECO:0007669"/>
    <property type="project" value="UniProtKB-SubCell"/>
</dbReference>
<keyword evidence="11" id="KW-0408">Iron</keyword>
<sequence length="544" mass="62040">MASWLFACLLTLVTVVVLPVPGVRAEVFTALVHMEGLVSLEKELLGGLESYLELERQRLGRVEQFADRVRLALTSASQDPSTHLSDPVNAYQLVNRFTNGWATLHDHVYEDNAQGLMANISYYNFRFPDTEDFTGAVTAILRLQDTYRLSPSLITSGKLGTTTTLPMTSEESFQLAMDVYDSKDYRYARDWMKETLRLLDEEGHSSTVDLSDVYDHLSFAEYKLGNLKRAAHYTRLMLQNDPTHARAQRNVAYFEELIRTEPEKYINQDDERGEEGEGETAESRESMTQYERYQSLCRGPWPLPKEYDSELTCFYYDNHRTPSLVIRPVKVEVVFHKPRIFMLRGILSEREMDRLKELAGPILKRATAKNADSGKDEPAHYRISKSGWLSSKHDPLGYVDRIDRRIEDFTGLTMSTAEQLQVVNYGIGGHYEPHYDFGTDEASFTDGKDRNRIATVLFYLSDVELGGATVFPIVGARIQPFKGDAAFWWNLKKSGEGDMLTRHAGCPVLVGTKWVCNKWIHEGGQEFRRRCGLTPNEESYGHSL</sequence>
<gene>
    <name evidence="16" type="ORF">GBAR_LOCUS2673</name>
</gene>
<feature type="domain" description="Fe2OG dioxygenase" evidence="15">
    <location>
        <begin position="416"/>
        <end position="522"/>
    </location>
</feature>
<feature type="compositionally biased region" description="Acidic residues" evidence="13">
    <location>
        <begin position="271"/>
        <end position="280"/>
    </location>
</feature>
<protein>
    <recommendedName>
        <fullName evidence="5">procollagen-proline 4-dioxygenase</fullName>
        <ecNumber evidence="5">1.14.11.2</ecNumber>
    </recommendedName>
</protein>
<comment type="similarity">
    <text evidence="4">Belongs to the P4HA family.</text>
</comment>
<evidence type="ECO:0000256" key="12">
    <source>
        <dbReference type="ARBA" id="ARBA00023180"/>
    </source>
</evidence>
<evidence type="ECO:0000256" key="11">
    <source>
        <dbReference type="ARBA" id="ARBA00023004"/>
    </source>
</evidence>
<dbReference type="GO" id="GO:0004656">
    <property type="term" value="F:procollagen-proline 4-dioxygenase activity"/>
    <property type="evidence" value="ECO:0007669"/>
    <property type="project" value="UniProtKB-EC"/>
</dbReference>
<accession>A0AA35W3B9</accession>
<dbReference type="Pfam" id="PF08336">
    <property type="entry name" value="P4Ha_N"/>
    <property type="match status" value="1"/>
</dbReference>
<dbReference type="InterPro" id="IPR005123">
    <property type="entry name" value="Oxoglu/Fe-dep_dioxygenase_dom"/>
</dbReference>
<dbReference type="Gene3D" id="1.25.40.10">
    <property type="entry name" value="Tetratricopeptide repeat domain"/>
    <property type="match status" value="1"/>
</dbReference>
<dbReference type="GO" id="GO:0005506">
    <property type="term" value="F:iron ion binding"/>
    <property type="evidence" value="ECO:0007669"/>
    <property type="project" value="InterPro"/>
</dbReference>
<dbReference type="Pfam" id="PF13640">
    <property type="entry name" value="2OG-FeII_Oxy_3"/>
    <property type="match status" value="1"/>
</dbReference>
<dbReference type="InterPro" id="IPR045054">
    <property type="entry name" value="P4HA-like"/>
</dbReference>
<evidence type="ECO:0000256" key="10">
    <source>
        <dbReference type="ARBA" id="ARBA00023002"/>
    </source>
</evidence>
<keyword evidence="10" id="KW-0560">Oxidoreductase</keyword>
<keyword evidence="12" id="KW-0325">Glycoprotein</keyword>
<comment type="function">
    <text evidence="2">Catalyzes the post-translational formation of 4-hydroxyproline in -Xaa-Pro-Gly- sequences in collagens and other proteins.</text>
</comment>
<dbReference type="Pfam" id="PF23558">
    <property type="entry name" value="TPR_P4H"/>
    <property type="match status" value="1"/>
</dbReference>